<dbReference type="KEGG" id="ncon:LC1Nh_0499"/>
<sequence>MAEKNPEWVIRKQEEDLSSIIDEGVFGPPRSDSNSEFTDSFDFNNIPVDPGSSFEDIFPCAGSLVDCLEVGSFAEVLNFLSANPRSEGEGYTNKAGLLYAVDSSVNSQMVLGLKESTYLDALSDFEDKNLVYFDDEESPQITSTGKAVKEGLTPLVTEFEDYQDASRILSRVAGRKPYQEDRLLTFLYSMETEESFTEIADNLEAGRRAATIRYEKMRDDHGLFIGEPDNRKRTPRGENTYQSIAAMAHMLDRVSSREYLSHS</sequence>
<accession>A0A5Q0UHM9</accession>
<dbReference type="GeneID" id="42364882"/>
<gene>
    <name evidence="1" type="ORF">LC1Nh_0499</name>
</gene>
<reference evidence="2" key="1">
    <citation type="submission" date="2019-05" db="EMBL/GenBank/DDBJ databases">
        <title>Candidatus Nanohalobium constans, a novel model system to study the DPANN nano-sized archaea: genomic and physiological characterization of a nanoarchaeon co-cultured with its chitinotrophic host.</title>
        <authorList>
            <person name="La Cono V."/>
            <person name="Arcadi E."/>
            <person name="Crisafi F."/>
            <person name="Denaro R."/>
            <person name="La Spada G."/>
            <person name="Messina E."/>
            <person name="Smedile F."/>
            <person name="Toshchakov S.V."/>
            <person name="Shevchenko M.A."/>
            <person name="Golyshin P.N."/>
            <person name="Golyshina O.V."/>
            <person name="Ferrer M."/>
            <person name="Rohde M."/>
            <person name="Mushegian A."/>
            <person name="Sorokin D.Y."/>
            <person name="Giuliano L."/>
            <person name="Yakimov M.M."/>
        </authorList>
    </citation>
    <scope>NUCLEOTIDE SEQUENCE [LARGE SCALE GENOMIC DNA]</scope>
    <source>
        <strain evidence="2">LC1Nh</strain>
    </source>
</reference>
<dbReference type="RefSeq" id="WP_153550137.1">
    <property type="nucleotide sequence ID" value="NZ_CP040089.1"/>
</dbReference>
<dbReference type="Proteomes" id="UP000377803">
    <property type="component" value="Chromosome"/>
</dbReference>
<evidence type="ECO:0000313" key="2">
    <source>
        <dbReference type="Proteomes" id="UP000377803"/>
    </source>
</evidence>
<name>A0A5Q0UHM9_9ARCH</name>
<protein>
    <submittedName>
        <fullName evidence="1">Uncharacterized protein</fullName>
    </submittedName>
</protein>
<keyword evidence="2" id="KW-1185">Reference proteome</keyword>
<proteinExistence type="predicted"/>
<dbReference type="AlphaFoldDB" id="A0A5Q0UHM9"/>
<evidence type="ECO:0000313" key="1">
    <source>
        <dbReference type="EMBL" id="QGA80399.1"/>
    </source>
</evidence>
<dbReference type="EMBL" id="CP040089">
    <property type="protein sequence ID" value="QGA80399.1"/>
    <property type="molecule type" value="Genomic_DNA"/>
</dbReference>
<organism evidence="1 2">
    <name type="scientific">Candidatus Nanohalobium constans</name>
    <dbReference type="NCBI Taxonomy" id="2565781"/>
    <lineage>
        <taxon>Archaea</taxon>
        <taxon>Candidatus Nanohalarchaeota</taxon>
        <taxon>Candidatus Nanohalobia</taxon>
        <taxon>Candidatus Nanohalobiales</taxon>
        <taxon>Candidatus Nanohalobiaceae</taxon>
        <taxon>Candidatus Nanohalobium</taxon>
    </lineage>
</organism>